<dbReference type="PATRIC" id="fig|1641875.4.peg.408"/>
<accession>A0A0T5NTA7</accession>
<dbReference type="RefSeq" id="WP_057794013.1">
    <property type="nucleotide sequence ID" value="NZ_LAXJ01000012.1"/>
</dbReference>
<proteinExistence type="predicted"/>
<organism evidence="2 3">
    <name type="scientific">Roseovarius atlanticus</name>
    <dbReference type="NCBI Taxonomy" id="1641875"/>
    <lineage>
        <taxon>Bacteria</taxon>
        <taxon>Pseudomonadati</taxon>
        <taxon>Pseudomonadota</taxon>
        <taxon>Alphaproteobacteria</taxon>
        <taxon>Rhodobacterales</taxon>
        <taxon>Roseobacteraceae</taxon>
        <taxon>Roseovarius</taxon>
    </lineage>
</organism>
<reference evidence="2 3" key="1">
    <citation type="submission" date="2015-04" db="EMBL/GenBank/DDBJ databases">
        <title>The draft genome sequence of Roseovarius sp.R12b.</title>
        <authorList>
            <person name="Li G."/>
            <person name="Lai Q."/>
            <person name="Shao Z."/>
            <person name="Yan P."/>
        </authorList>
    </citation>
    <scope>NUCLEOTIDE SEQUENCE [LARGE SCALE GENOMIC DNA]</scope>
    <source>
        <strain evidence="2 3">R12B</strain>
    </source>
</reference>
<evidence type="ECO:0000313" key="2">
    <source>
        <dbReference type="EMBL" id="KRS12169.1"/>
    </source>
</evidence>
<sequence>MPREFTPKVVTANALLEGDVVYQTADDRWSRHLSEAELITDEALAKLRLAQAEGQPELVVGAYLADAKPSQNGPQPTHFREEFRRTGPSNYHHGKQAEVN</sequence>
<dbReference type="Proteomes" id="UP000051295">
    <property type="component" value="Unassembled WGS sequence"/>
</dbReference>
<dbReference type="EMBL" id="LAXJ01000012">
    <property type="protein sequence ID" value="KRS12169.1"/>
    <property type="molecule type" value="Genomic_DNA"/>
</dbReference>
<dbReference type="InterPro" id="IPR021270">
    <property type="entry name" value="DUF2849"/>
</dbReference>
<dbReference type="AlphaFoldDB" id="A0A0T5NTA7"/>
<protein>
    <submittedName>
        <fullName evidence="2">Sulfite reductase</fullName>
    </submittedName>
</protein>
<evidence type="ECO:0000256" key="1">
    <source>
        <dbReference type="SAM" id="MobiDB-lite"/>
    </source>
</evidence>
<dbReference type="Pfam" id="PF11011">
    <property type="entry name" value="DUF2849"/>
    <property type="match status" value="1"/>
</dbReference>
<evidence type="ECO:0000313" key="3">
    <source>
        <dbReference type="Proteomes" id="UP000051295"/>
    </source>
</evidence>
<feature type="region of interest" description="Disordered" evidence="1">
    <location>
        <begin position="66"/>
        <end position="100"/>
    </location>
</feature>
<dbReference type="STRING" id="1641875.XM53_13085"/>
<comment type="caution">
    <text evidence="2">The sequence shown here is derived from an EMBL/GenBank/DDBJ whole genome shotgun (WGS) entry which is preliminary data.</text>
</comment>
<keyword evidence="3" id="KW-1185">Reference proteome</keyword>
<gene>
    <name evidence="2" type="ORF">XM53_13085</name>
</gene>
<name>A0A0T5NTA7_9RHOB</name>
<dbReference type="OrthoDB" id="5738806at2"/>